<dbReference type="NCBIfam" id="NF045968">
    <property type="entry name" value="mutase_MAG5620"/>
    <property type="match status" value="1"/>
</dbReference>
<name>A0A449A266_9BACT</name>
<accession>A0A449A266</accession>
<dbReference type="EMBL" id="LR214950">
    <property type="protein sequence ID" value="VEU58346.1"/>
    <property type="molecule type" value="Genomic_DNA"/>
</dbReference>
<dbReference type="AlphaFoldDB" id="A0A449A266"/>
<dbReference type="Proteomes" id="UP000290568">
    <property type="component" value="Chromosome"/>
</dbReference>
<sequence length="529" mass="63259">MNKKDIIIKWIQTFNITKTSVPKNTEYLENLAAEDEAFWQLPHFNNNGIWLKNEEQLSYSSINLYVVLSLVNTMLVKNRDKKDKKIFLFFDKTIDKNIEKNTIFFLKSKDFFVYKPNYVTIDELITLYSIRESQIPIAITITYNAFRDLYVVKLYEDGKEINQKDYQQILRYLINEKHSFEFIQNEEVFEINTDKILKEIVNDFNFLEEKNNLYLNETLNVATIIEDSNTNFFISSLLTNFNIKHTKLNPFLHNKITRGSLFFNRILQSKFRYDMVFTINKQNKISIYAKYQNKLVKLTTDQIIYFYLNFFFLNWKNSLKNKSKKLFIPIDSGFLVTNLVKGYRFEALYENEIKDNSNIIFGSDGTSFSHNRFNLFQESNLSFLLNFIHLFYIYKNSNTIFNYKYKKMLEFGSEYKVKTLRISAPDPEHLKENVYDFFAIGEKLSKEFQIDKIIKNDYASARFDHLLALEISSNECVGKVYLKYDYYEKKVFVKCEVHQEKFQRRAIAIYQFKKLINSLKNKVKVLIKR</sequence>
<evidence type="ECO:0000313" key="2">
    <source>
        <dbReference type="Proteomes" id="UP000290568"/>
    </source>
</evidence>
<organism evidence="1 2">
    <name type="scientific">Mycoplasmopsis gallinacea</name>
    <dbReference type="NCBI Taxonomy" id="29556"/>
    <lineage>
        <taxon>Bacteria</taxon>
        <taxon>Bacillati</taxon>
        <taxon>Mycoplasmatota</taxon>
        <taxon>Mycoplasmoidales</taxon>
        <taxon>Metamycoplasmataceae</taxon>
        <taxon>Mycoplasmopsis</taxon>
    </lineage>
</organism>
<proteinExistence type="predicted"/>
<gene>
    <name evidence="1" type="ORF">NCTC10183_00104</name>
</gene>
<keyword evidence="2" id="KW-1185">Reference proteome</keyword>
<evidence type="ECO:0000313" key="1">
    <source>
        <dbReference type="EMBL" id="VEU58346.1"/>
    </source>
</evidence>
<dbReference type="RefSeq" id="WP_129620030.1">
    <property type="nucleotide sequence ID" value="NZ_LR214950.1"/>
</dbReference>
<protein>
    <submittedName>
        <fullName evidence="1">Uncharacterized protein</fullName>
    </submittedName>
</protein>
<reference evidence="1 2" key="1">
    <citation type="submission" date="2019-01" db="EMBL/GenBank/DDBJ databases">
        <authorList>
            <consortium name="Pathogen Informatics"/>
        </authorList>
    </citation>
    <scope>NUCLEOTIDE SEQUENCE [LARGE SCALE GENOMIC DNA]</scope>
    <source>
        <strain evidence="1 2">NCTC10183</strain>
    </source>
</reference>